<dbReference type="EMBL" id="CP003360">
    <property type="protein sequence ID" value="AFM27351.1"/>
    <property type="molecule type" value="Genomic_DNA"/>
</dbReference>
<dbReference type="eggNOG" id="COG2316">
    <property type="taxonomic scope" value="Bacteria"/>
</dbReference>
<evidence type="ECO:0000313" key="2">
    <source>
        <dbReference type="EMBL" id="AFM27351.1"/>
    </source>
</evidence>
<accession>I4CCR0</accession>
<keyword evidence="3" id="KW-1185">Reference proteome</keyword>
<dbReference type="NCBIfam" id="TIGR00277">
    <property type="entry name" value="HDIG"/>
    <property type="match status" value="1"/>
</dbReference>
<dbReference type="STRING" id="706587.Desti_4731"/>
<dbReference type="KEGG" id="dti:Desti_4731"/>
<dbReference type="RefSeq" id="WP_014812459.1">
    <property type="nucleotide sequence ID" value="NC_018025.1"/>
</dbReference>
<reference evidence="3" key="1">
    <citation type="submission" date="2012-06" db="EMBL/GenBank/DDBJ databases">
        <title>Complete sequence of chromosome of Desulfomonile tiedjei DSM 6799.</title>
        <authorList>
            <person name="Lucas S."/>
            <person name="Copeland A."/>
            <person name="Lapidus A."/>
            <person name="Glavina del Rio T."/>
            <person name="Dalin E."/>
            <person name="Tice H."/>
            <person name="Bruce D."/>
            <person name="Goodwin L."/>
            <person name="Pitluck S."/>
            <person name="Peters L."/>
            <person name="Ovchinnikova G."/>
            <person name="Zeytun A."/>
            <person name="Lu M."/>
            <person name="Kyrpides N."/>
            <person name="Mavromatis K."/>
            <person name="Ivanova N."/>
            <person name="Brettin T."/>
            <person name="Detter J.C."/>
            <person name="Han C."/>
            <person name="Larimer F."/>
            <person name="Land M."/>
            <person name="Hauser L."/>
            <person name="Markowitz V."/>
            <person name="Cheng J.-F."/>
            <person name="Hugenholtz P."/>
            <person name="Woyke T."/>
            <person name="Wu D."/>
            <person name="Spring S."/>
            <person name="Schroeder M."/>
            <person name="Brambilla E."/>
            <person name="Klenk H.-P."/>
            <person name="Eisen J.A."/>
        </authorList>
    </citation>
    <scope>NUCLEOTIDE SEQUENCE [LARGE SCALE GENOMIC DNA]</scope>
    <source>
        <strain evidence="3">ATCC 49306 / DSM 6799 / DCB-1</strain>
    </source>
</reference>
<dbReference type="HOGENOM" id="CLU_090635_1_0_7"/>
<name>I4CCR0_DESTA</name>
<dbReference type="InterPro" id="IPR006674">
    <property type="entry name" value="HD_domain"/>
</dbReference>
<protein>
    <submittedName>
        <fullName evidence="2">Putative domain HDIG-containing protein</fullName>
    </submittedName>
</protein>
<dbReference type="PANTHER" id="PTHR38659:SF1">
    <property type="entry name" value="METAL DEPENDENT PHOSPHOHYDROLASE"/>
    <property type="match status" value="1"/>
</dbReference>
<feature type="domain" description="HD" evidence="1">
    <location>
        <begin position="28"/>
        <end position="101"/>
    </location>
</feature>
<proteinExistence type="predicted"/>
<gene>
    <name evidence="2" type="ordered locus">Desti_4731</name>
</gene>
<dbReference type="SUPFAM" id="SSF109604">
    <property type="entry name" value="HD-domain/PDEase-like"/>
    <property type="match status" value="1"/>
</dbReference>
<dbReference type="Pfam" id="PF01966">
    <property type="entry name" value="HD"/>
    <property type="match status" value="1"/>
</dbReference>
<dbReference type="PANTHER" id="PTHR38659">
    <property type="entry name" value="METAL-DEPENDENT PHOSPHOHYDROLASE"/>
    <property type="match status" value="1"/>
</dbReference>
<evidence type="ECO:0000259" key="1">
    <source>
        <dbReference type="Pfam" id="PF01966"/>
    </source>
</evidence>
<dbReference type="AlphaFoldDB" id="I4CCR0"/>
<dbReference type="Proteomes" id="UP000006055">
    <property type="component" value="Chromosome"/>
</dbReference>
<dbReference type="InterPro" id="IPR006675">
    <property type="entry name" value="HDIG_dom"/>
</dbReference>
<dbReference type="Gene3D" id="1.10.3210.10">
    <property type="entry name" value="Hypothetical protein af1432"/>
    <property type="match status" value="1"/>
</dbReference>
<organism evidence="2 3">
    <name type="scientific">Desulfomonile tiedjei (strain ATCC 49306 / DSM 6799 / DCB-1)</name>
    <dbReference type="NCBI Taxonomy" id="706587"/>
    <lineage>
        <taxon>Bacteria</taxon>
        <taxon>Pseudomonadati</taxon>
        <taxon>Thermodesulfobacteriota</taxon>
        <taxon>Desulfomonilia</taxon>
        <taxon>Desulfomonilales</taxon>
        <taxon>Desulfomonilaceae</taxon>
        <taxon>Desulfomonile</taxon>
    </lineage>
</organism>
<evidence type="ECO:0000313" key="3">
    <source>
        <dbReference type="Proteomes" id="UP000006055"/>
    </source>
</evidence>
<sequence length="191" mass="21104">MSSSPWGITRDEAVALMEQYLETDSMRKHCLASEAIMRDLAPRFGGDPDMWGLAGLLHDVDYNETKDTMNQHGLMTASILEKRGVHPEIIDAIKHHNAENLGLVRSETIHIALTAAETITGMLVAAALINPDKKLSSLKVKSVKKRMKAKEFARSVNRDHILLCEQIGIPLDEFIELSIGSMCKIADTLGL</sequence>